<reference evidence="1 2" key="1">
    <citation type="submission" date="2018-06" db="EMBL/GenBank/DDBJ databases">
        <authorList>
            <consortium name="Pathogen Informatics"/>
            <person name="Doyle S."/>
        </authorList>
    </citation>
    <scope>NUCLEOTIDE SEQUENCE [LARGE SCALE GENOMIC DNA]</scope>
    <source>
        <strain evidence="1 2">NCTC10684</strain>
    </source>
</reference>
<proteinExistence type="predicted"/>
<evidence type="ECO:0000313" key="2">
    <source>
        <dbReference type="Proteomes" id="UP000254701"/>
    </source>
</evidence>
<sequence length="62" mass="6808">MTLPSRGRMVFTSDAAIFEIYVADDGTWTVLMSEVTGRSCVLAAGDGWESSVEDARETKPRH</sequence>
<organism evidence="1 2">
    <name type="scientific">Aminobacter aminovorans</name>
    <name type="common">Chelatobacter heintzii</name>
    <dbReference type="NCBI Taxonomy" id="83263"/>
    <lineage>
        <taxon>Bacteria</taxon>
        <taxon>Pseudomonadati</taxon>
        <taxon>Pseudomonadota</taxon>
        <taxon>Alphaproteobacteria</taxon>
        <taxon>Hyphomicrobiales</taxon>
        <taxon>Phyllobacteriaceae</taxon>
        <taxon>Aminobacter</taxon>
    </lineage>
</organism>
<accession>A0A380WG05</accession>
<dbReference type="Proteomes" id="UP000254701">
    <property type="component" value="Unassembled WGS sequence"/>
</dbReference>
<name>A0A380WG05_AMIAI</name>
<dbReference type="EMBL" id="UFSM01000001">
    <property type="protein sequence ID" value="SUU87949.1"/>
    <property type="molecule type" value="Genomic_DNA"/>
</dbReference>
<dbReference type="AlphaFoldDB" id="A0A380WG05"/>
<protein>
    <submittedName>
        <fullName evidence="1">Uncharacterized protein</fullName>
    </submittedName>
</protein>
<gene>
    <name evidence="1" type="ORF">NCTC10684_01153</name>
</gene>
<evidence type="ECO:0000313" key="1">
    <source>
        <dbReference type="EMBL" id="SUU87949.1"/>
    </source>
</evidence>